<sequence length="110" mass="11879">MSLPDGLYKIIFSSPEGQNYGVAYLHGGKWRGGDSGMAYVGTYRATGGWLSAEVTVTQHRHVPGVVSALGYNDLTLRLEGEAGEYSAEVRGTSRDMPSVRFTARLSHIAD</sequence>
<proteinExistence type="predicted"/>
<keyword evidence="2" id="KW-1185">Reference proteome</keyword>
<dbReference type="AlphaFoldDB" id="A0A1I6M7H0"/>
<dbReference type="EMBL" id="FOZG01000003">
    <property type="protein sequence ID" value="SFS11646.1"/>
    <property type="molecule type" value="Genomic_DNA"/>
</dbReference>
<dbReference type="OrthoDB" id="7856226at2"/>
<evidence type="ECO:0000313" key="1">
    <source>
        <dbReference type="EMBL" id="SFS11646.1"/>
    </source>
</evidence>
<dbReference type="Gene3D" id="2.40.128.380">
    <property type="entry name" value="T3SS negative regulator GrlR"/>
    <property type="match status" value="1"/>
</dbReference>
<evidence type="ECO:0000313" key="2">
    <source>
        <dbReference type="Proteomes" id="UP000198824"/>
    </source>
</evidence>
<dbReference type="Proteomes" id="UP000198824">
    <property type="component" value="Unassembled WGS sequence"/>
</dbReference>
<accession>A0A1I6M7H0</accession>
<dbReference type="STRING" id="1166337.SAMN05192580_3616"/>
<gene>
    <name evidence="1" type="ORF">SAMN05192580_3616</name>
</gene>
<dbReference type="InterPro" id="IPR043019">
    <property type="entry name" value="GrlR_sf"/>
</dbReference>
<organism evidence="1 2">
    <name type="scientific">Sphingomonas jatrophae</name>
    <dbReference type="NCBI Taxonomy" id="1166337"/>
    <lineage>
        <taxon>Bacteria</taxon>
        <taxon>Pseudomonadati</taxon>
        <taxon>Pseudomonadota</taxon>
        <taxon>Alphaproteobacteria</taxon>
        <taxon>Sphingomonadales</taxon>
        <taxon>Sphingomonadaceae</taxon>
        <taxon>Sphingomonas</taxon>
    </lineage>
</organism>
<name>A0A1I6M7H0_9SPHN</name>
<protein>
    <submittedName>
        <fullName evidence="1">T3SS negative regulator,GrlR</fullName>
    </submittedName>
</protein>
<reference evidence="1 2" key="1">
    <citation type="submission" date="2016-10" db="EMBL/GenBank/DDBJ databases">
        <authorList>
            <person name="de Groot N.N."/>
        </authorList>
    </citation>
    <scope>NUCLEOTIDE SEQUENCE [LARGE SCALE GENOMIC DNA]</scope>
    <source>
        <strain evidence="1 2">S5-249</strain>
    </source>
</reference>
<dbReference type="RefSeq" id="WP_093316763.1">
    <property type="nucleotide sequence ID" value="NZ_FOZG01000003.1"/>
</dbReference>